<evidence type="ECO:0000256" key="1">
    <source>
        <dbReference type="SAM" id="SignalP"/>
    </source>
</evidence>
<accession>A0ABS2KAR2</accession>
<evidence type="ECO:0000259" key="2">
    <source>
        <dbReference type="Pfam" id="PF00144"/>
    </source>
</evidence>
<dbReference type="InterPro" id="IPR001466">
    <property type="entry name" value="Beta-lactam-related"/>
</dbReference>
<dbReference type="Proteomes" id="UP001430193">
    <property type="component" value="Unassembled WGS sequence"/>
</dbReference>
<feature type="chain" id="PRO_5046111930" evidence="1">
    <location>
        <begin position="37"/>
        <end position="398"/>
    </location>
</feature>
<dbReference type="PANTHER" id="PTHR46825">
    <property type="entry name" value="D-ALANYL-D-ALANINE-CARBOXYPEPTIDASE/ENDOPEPTIDASE AMPH"/>
    <property type="match status" value="1"/>
</dbReference>
<feature type="signal peptide" evidence="1">
    <location>
        <begin position="1"/>
        <end position="36"/>
    </location>
</feature>
<evidence type="ECO:0000313" key="3">
    <source>
        <dbReference type="EMBL" id="MBM7128246.1"/>
    </source>
</evidence>
<name>A0ABS2KAR2_9GAMM</name>
<evidence type="ECO:0000313" key="4">
    <source>
        <dbReference type="Proteomes" id="UP001430193"/>
    </source>
</evidence>
<dbReference type="Pfam" id="PF00144">
    <property type="entry name" value="Beta-lactamase"/>
    <property type="match status" value="1"/>
</dbReference>
<dbReference type="SUPFAM" id="SSF56601">
    <property type="entry name" value="beta-lactamase/transpeptidase-like"/>
    <property type="match status" value="1"/>
</dbReference>
<dbReference type="RefSeq" id="WP_204629859.1">
    <property type="nucleotide sequence ID" value="NZ_BSOC01000010.1"/>
</dbReference>
<sequence>MTEHVTRNATALTAKMHGLNCAALILLSIASVSAYAATAMTPSDNPLHSALDRAVDQAANQYFRNRCHVGVSIAVVEAGHSHYYDYGSASRDKAALATPQSIYEIASVTKTFTATLAAQAIIDGRMSLDGDFRNDLPGDYGNLAANGRPITLRTLATHYSGMPRDIPDTDALFANKNAPDFNARMVALNQGFGREQFLKALHQTRLRSAPGEKQAYSNAGFLVIGLGLEKVYGMPFDPLLRQYITQPLDMTSTGFTLNRSEQSRLVTGYDHYGRIAPYHPDNAGAAWGLYSSTEDLARYVRWQLDGNDPAIRLSHQVLMGNTNDGHAMAWSLGNDHGQPIIWHSGGSFGMSSQVVLYPKQHEGFALLANDACTGTESALMAIAQTVHRSGASAKAHTN</sequence>
<gene>
    <name evidence="3" type="ORF">ISS99_01815</name>
</gene>
<dbReference type="InterPro" id="IPR012338">
    <property type="entry name" value="Beta-lactam/transpept-like"/>
</dbReference>
<keyword evidence="1" id="KW-0732">Signal</keyword>
<organism evidence="3 4">
    <name type="scientific">Dyella mobilis</name>
    <dbReference type="NCBI Taxonomy" id="1849582"/>
    <lineage>
        <taxon>Bacteria</taxon>
        <taxon>Pseudomonadati</taxon>
        <taxon>Pseudomonadota</taxon>
        <taxon>Gammaproteobacteria</taxon>
        <taxon>Lysobacterales</taxon>
        <taxon>Rhodanobacteraceae</taxon>
        <taxon>Dyella</taxon>
    </lineage>
</organism>
<protein>
    <submittedName>
        <fullName evidence="3">Beta-lactamase family protein</fullName>
    </submittedName>
</protein>
<dbReference type="Gene3D" id="3.40.710.10">
    <property type="entry name" value="DD-peptidase/beta-lactamase superfamily"/>
    <property type="match status" value="1"/>
</dbReference>
<dbReference type="EMBL" id="JADIKF010000032">
    <property type="protein sequence ID" value="MBM7128246.1"/>
    <property type="molecule type" value="Genomic_DNA"/>
</dbReference>
<feature type="domain" description="Beta-lactamase-related" evidence="2">
    <location>
        <begin position="62"/>
        <end position="373"/>
    </location>
</feature>
<keyword evidence="4" id="KW-1185">Reference proteome</keyword>
<dbReference type="InterPro" id="IPR050491">
    <property type="entry name" value="AmpC-like"/>
</dbReference>
<comment type="caution">
    <text evidence="3">The sequence shown here is derived from an EMBL/GenBank/DDBJ whole genome shotgun (WGS) entry which is preliminary data.</text>
</comment>
<dbReference type="PANTHER" id="PTHR46825:SF8">
    <property type="entry name" value="BETA-LACTAMASE-RELATED"/>
    <property type="match status" value="1"/>
</dbReference>
<proteinExistence type="predicted"/>
<reference evidence="3" key="1">
    <citation type="submission" date="2020-10" db="EMBL/GenBank/DDBJ databases">
        <title>Phylogeny of dyella-like bacteria.</title>
        <authorList>
            <person name="Fu J."/>
        </authorList>
    </citation>
    <scope>NUCLEOTIDE SEQUENCE</scope>
    <source>
        <strain evidence="3">DHON07</strain>
    </source>
</reference>